<dbReference type="Gene3D" id="2.60.40.2440">
    <property type="entry name" value="Carbohydrate binding type-21 domain"/>
    <property type="match status" value="1"/>
</dbReference>
<feature type="domain" description="CBM21" evidence="4">
    <location>
        <begin position="124"/>
        <end position="232"/>
    </location>
</feature>
<feature type="region of interest" description="Disordered" evidence="2">
    <location>
        <begin position="455"/>
        <end position="474"/>
    </location>
</feature>
<dbReference type="InterPro" id="IPR038175">
    <property type="entry name" value="CBM21_dom_sf"/>
</dbReference>
<dbReference type="InterPro" id="IPR005036">
    <property type="entry name" value="CBM21_dom"/>
</dbReference>
<dbReference type="PANTHER" id="PTHR12307:SF2">
    <property type="entry name" value="PROTEIN PHOSPHATASE 1 REGULATORY SUBUNIT 3A"/>
    <property type="match status" value="1"/>
</dbReference>
<feature type="region of interest" description="Disordered" evidence="2">
    <location>
        <begin position="335"/>
        <end position="360"/>
    </location>
</feature>
<feature type="transmembrane region" description="Helical" evidence="3">
    <location>
        <begin position="1233"/>
        <end position="1266"/>
    </location>
</feature>
<evidence type="ECO:0000313" key="5">
    <source>
        <dbReference type="Proteomes" id="UP000694871"/>
    </source>
</evidence>
<dbReference type="RefSeq" id="XP_015282845.1">
    <property type="nucleotide sequence ID" value="XM_015427359.1"/>
</dbReference>
<proteinExistence type="predicted"/>
<dbReference type="Proteomes" id="UP000694871">
    <property type="component" value="Unplaced"/>
</dbReference>
<name>A0ABM1LA58_GEKJA</name>
<protein>
    <submittedName>
        <fullName evidence="6">Protein phosphatase 1 regulatory subunit 3A</fullName>
    </submittedName>
</protein>
<evidence type="ECO:0000256" key="1">
    <source>
        <dbReference type="SAM" id="Coils"/>
    </source>
</evidence>
<dbReference type="InterPro" id="IPR050782">
    <property type="entry name" value="PP1_regulatory_subunit_3"/>
</dbReference>
<feature type="region of interest" description="Disordered" evidence="2">
    <location>
        <begin position="18"/>
        <end position="59"/>
    </location>
</feature>
<sequence length="1279" mass="143687">MESFEELGHISKENLLEVPTLSDSLSEDEDVKSTLEARFSPSPRRRNSDSSEEMESEAPSTIARKVSFADAFGFDLVSVKEFDTWEVPTTLPNNDLEDEVVPVEEFYLTPLFTLPTTQEELLQKVIAQKVWLESIEFLPGITCMKGIIRVLNVSFEKLVYVRMSLDNWLTYYDILAEYVPNSCDGETDQFLFKISLVPPYQRDGAKVEFCIRYETSAGIFWANYNHHNYILICHKKEMALAENTKLQEDADKQIKGCLKSTMNSKEEILATADEDIWNNSRASESNIPKIHCLDVDDNEIKQSKENIKDKNVEHNEEDNEENEKELELLLRHHFTRTRGSSRDENNTYISKPVKFPNDQQDLGEKVSSGLVRQPLPISSLTEHLIQEQELQITQKYSTVYAYGQLPPEKGSAVESVNNSAQSLECSSTSETLLSQECWPGTKENEAAYITDVMSSKQGMSNTDVPKDETDSTPGSKTIERLFISEHDYDQHQEVCERRSETVPLNHGEPIQLKESILGGWGDNMKPVHEQYVHKTFPQTCEPSLENTVINEPKKEIFENKNQPSLRGTLHDNTFADIDVAITSLGSPHTKGEDVEEKYKAEYNTDMEKEIKLSILEHPSEEEQAHPLTTNPADTKYLTEIQNQSWLSSTNSYEFGIAAEVSQGEVVRPSSELGEIQAEAIHESIGLPLLNGKESSIKRNKEKERSVLSKDFNMMDNHSEDTHIIEFCTSNPNSVTTKGEGISTHFASINQEDVFDAGGNVEKRKYCQSCNPENISILEAEPCQNEPDRVITDNESNRVGLGNQSWNALESQLAERESEANKRVQMKERTGGEAMWGIRDNTRCLNVTPTDELFTCQDLVRYEESSVAEYDSTGEAEAGTAAYIIKMTSESTPEKMSAGEKAVIVKLPQETALSDRPTEEKETVFDIHEGRNDGSHYPLCQCNTVGVLYDTKFEKESVSDIYNARTHETAQGEMMSVPNASEKLARAEHNSGNDSPLGEILWTSAVEGNVIMEQDLSSEKILNASQYSQPGLHNEQAGEESIWGTFPHVDTETEHKISPSNKNAVSSSYKSTSTPASEESMEVYIAERGNASHPYTESSVSISARSGCVFSPTSIITDFIPNISSEVELGDLQCSAPLPSGVEGERNVGEFVQQSELKVGKFLGPTILISEPTEEREETSSESEGIKERKILNLNTEGCDNQPMFNHAETSGQQNGACTLGAECLVLKQIGYKILYFLLFIVFCVTLYHYDLIVCFAMYLFSLYWLYYEGKRSKESIKKE</sequence>
<keyword evidence="3" id="KW-1133">Transmembrane helix</keyword>
<dbReference type="PROSITE" id="PS51159">
    <property type="entry name" value="CBM21"/>
    <property type="match status" value="1"/>
</dbReference>
<reference evidence="6" key="1">
    <citation type="submission" date="2025-08" db="UniProtKB">
        <authorList>
            <consortium name="RefSeq"/>
        </authorList>
    </citation>
    <scope>IDENTIFICATION</scope>
</reference>
<dbReference type="CDD" id="cd22255">
    <property type="entry name" value="PBD_PPP1R3A"/>
    <property type="match status" value="1"/>
</dbReference>
<dbReference type="GeneID" id="107123988"/>
<gene>
    <name evidence="6" type="primary">PPP1R3A</name>
</gene>
<evidence type="ECO:0000259" key="4">
    <source>
        <dbReference type="PROSITE" id="PS51159"/>
    </source>
</evidence>
<keyword evidence="3" id="KW-0812">Transmembrane</keyword>
<evidence type="ECO:0000256" key="3">
    <source>
        <dbReference type="SAM" id="Phobius"/>
    </source>
</evidence>
<feature type="coiled-coil region" evidence="1">
    <location>
        <begin position="300"/>
        <end position="332"/>
    </location>
</feature>
<evidence type="ECO:0000256" key="2">
    <source>
        <dbReference type="SAM" id="MobiDB-lite"/>
    </source>
</evidence>
<keyword evidence="1" id="KW-0175">Coiled coil</keyword>
<keyword evidence="3" id="KW-0472">Membrane</keyword>
<accession>A0ABM1LA58</accession>
<dbReference type="PANTHER" id="PTHR12307">
    <property type="entry name" value="PROTEIN PHOSPHATASE 1 REGULATORY SUBUNIT"/>
    <property type="match status" value="1"/>
</dbReference>
<feature type="region of interest" description="Disordered" evidence="2">
    <location>
        <begin position="1052"/>
        <end position="1073"/>
    </location>
</feature>
<dbReference type="Pfam" id="PF03370">
    <property type="entry name" value="CBM_21"/>
    <property type="match status" value="1"/>
</dbReference>
<organism evidence="5 6">
    <name type="scientific">Gekko japonicus</name>
    <name type="common">Schlegel's Japanese gecko</name>
    <dbReference type="NCBI Taxonomy" id="146911"/>
    <lineage>
        <taxon>Eukaryota</taxon>
        <taxon>Metazoa</taxon>
        <taxon>Chordata</taxon>
        <taxon>Craniata</taxon>
        <taxon>Vertebrata</taxon>
        <taxon>Euteleostomi</taxon>
        <taxon>Lepidosauria</taxon>
        <taxon>Squamata</taxon>
        <taxon>Bifurcata</taxon>
        <taxon>Gekkota</taxon>
        <taxon>Gekkonidae</taxon>
        <taxon>Gekkoninae</taxon>
        <taxon>Gekko</taxon>
    </lineage>
</organism>
<keyword evidence="5" id="KW-1185">Reference proteome</keyword>
<evidence type="ECO:0000313" key="6">
    <source>
        <dbReference type="RefSeq" id="XP_015282845.1"/>
    </source>
</evidence>